<dbReference type="OrthoDB" id="1375741at2"/>
<dbReference type="Proteomes" id="UP000431264">
    <property type="component" value="Unassembled WGS sequence"/>
</dbReference>
<dbReference type="RefSeq" id="WP_140998157.1">
    <property type="nucleotide sequence ID" value="NZ_VDCZ01000008.1"/>
</dbReference>
<reference evidence="2" key="1">
    <citation type="submission" date="2019-05" db="EMBL/GenBank/DDBJ databases">
        <title>Flavobacterium profundi sp. nov., isolated from a deep-sea seamount.</title>
        <authorList>
            <person name="Zhang D.-C."/>
        </authorList>
    </citation>
    <scope>NUCLEOTIDE SEQUENCE [LARGE SCALE GENOMIC DNA]</scope>
    <source>
        <strain evidence="2">TP390</strain>
    </source>
</reference>
<evidence type="ECO:0000313" key="1">
    <source>
        <dbReference type="EMBL" id="MVO09778.1"/>
    </source>
</evidence>
<dbReference type="AlphaFoldDB" id="A0A6I4IJI0"/>
<dbReference type="EMBL" id="WQLW01000008">
    <property type="protein sequence ID" value="MVO09778.1"/>
    <property type="molecule type" value="Genomic_DNA"/>
</dbReference>
<accession>A0A6I4IJI0</accession>
<sequence length="63" mass="7169">MTVADFKKERNEKIKSRYEELKKITGRGSKALSVTATEFGLSTHAIDSIIYPRIKTKTVPKEQ</sequence>
<organism evidence="1 2">
    <name type="scientific">Flavobacterium profundi</name>
    <dbReference type="NCBI Taxonomy" id="1774945"/>
    <lineage>
        <taxon>Bacteria</taxon>
        <taxon>Pseudomonadati</taxon>
        <taxon>Bacteroidota</taxon>
        <taxon>Flavobacteriia</taxon>
        <taxon>Flavobacteriales</taxon>
        <taxon>Flavobacteriaceae</taxon>
        <taxon>Flavobacterium</taxon>
    </lineage>
</organism>
<protein>
    <submittedName>
        <fullName evidence="1">Uncharacterized protein</fullName>
    </submittedName>
</protein>
<evidence type="ECO:0000313" key="2">
    <source>
        <dbReference type="Proteomes" id="UP000431264"/>
    </source>
</evidence>
<name>A0A6I4IJI0_9FLAO</name>
<keyword evidence="2" id="KW-1185">Reference proteome</keyword>
<comment type="caution">
    <text evidence="1">The sequence shown here is derived from an EMBL/GenBank/DDBJ whole genome shotgun (WGS) entry which is preliminary data.</text>
</comment>
<gene>
    <name evidence="1" type="ORF">GOQ30_11470</name>
</gene>
<proteinExistence type="predicted"/>